<keyword evidence="2" id="KW-0378">Hydrolase</keyword>
<dbReference type="PRINTS" id="PR00377">
    <property type="entry name" value="IMPHPHTASES"/>
</dbReference>
<protein>
    <recommendedName>
        <fullName evidence="6">Inositol-phosphate phosphatase</fullName>
    </recommendedName>
</protein>
<evidence type="ECO:0008006" key="6">
    <source>
        <dbReference type="Google" id="ProtNLM"/>
    </source>
</evidence>
<dbReference type="PANTHER" id="PTHR20854">
    <property type="entry name" value="INOSITOL MONOPHOSPHATASE"/>
    <property type="match status" value="1"/>
</dbReference>
<accession>A0ABT2S8S7</accession>
<dbReference type="Pfam" id="PF00459">
    <property type="entry name" value="Inositol_P"/>
    <property type="match status" value="1"/>
</dbReference>
<evidence type="ECO:0000313" key="4">
    <source>
        <dbReference type="EMBL" id="MCU6700981.1"/>
    </source>
</evidence>
<keyword evidence="3" id="KW-0460">Magnesium</keyword>
<comment type="caution">
    <text evidence="4">The sequence shown here is derived from an EMBL/GenBank/DDBJ whole genome shotgun (WGS) entry which is preliminary data.</text>
</comment>
<sequence length="251" mass="28216">MDHMEYGLEFCEKTLMPIIKNVVDKYIGTSYSIEKKGQGNFVTTVDKKIEQELIDRFQQLVPGSGVIAEETEAQLEQKFNWIIDPIDGTTNFINGLQYAVSVALVYEQPDHILLGVVYNPKDDIWYYACKGKGSYILEKGMVTQLRVRTFPPDEGIVVFGMPYDRRKTGKILDIVQKYYAIASDMKRIGPSSLDICLVASGKAKMYLELDLNLWDISAGILILTEAGGTYVQKGDLYIFGNDDIQNIKGAP</sequence>
<evidence type="ECO:0000256" key="2">
    <source>
        <dbReference type="ARBA" id="ARBA00022801"/>
    </source>
</evidence>
<keyword evidence="5" id="KW-1185">Reference proteome</keyword>
<gene>
    <name evidence="4" type="ORF">OCV65_12160</name>
</gene>
<dbReference type="EMBL" id="JAOQJV010000022">
    <property type="protein sequence ID" value="MCU6700981.1"/>
    <property type="molecule type" value="Genomic_DNA"/>
</dbReference>
<dbReference type="PANTHER" id="PTHR20854:SF4">
    <property type="entry name" value="INOSITOL-1-MONOPHOSPHATASE-RELATED"/>
    <property type="match status" value="1"/>
</dbReference>
<dbReference type="Gene3D" id="3.30.540.10">
    <property type="entry name" value="Fructose-1,6-Bisphosphatase, subunit A, domain 1"/>
    <property type="match status" value="1"/>
</dbReference>
<dbReference type="PROSITE" id="PS00629">
    <property type="entry name" value="IMP_1"/>
    <property type="match status" value="1"/>
</dbReference>
<dbReference type="RefSeq" id="WP_262582264.1">
    <property type="nucleotide sequence ID" value="NZ_JAOQJV010000022.1"/>
</dbReference>
<dbReference type="SUPFAM" id="SSF56655">
    <property type="entry name" value="Carbohydrate phosphatase"/>
    <property type="match status" value="1"/>
</dbReference>
<proteinExistence type="predicted"/>
<organism evidence="4 5">
    <name type="scientific">Dorea ammoniilytica</name>
    <dbReference type="NCBI Taxonomy" id="2981788"/>
    <lineage>
        <taxon>Bacteria</taxon>
        <taxon>Bacillati</taxon>
        <taxon>Bacillota</taxon>
        <taxon>Clostridia</taxon>
        <taxon>Lachnospirales</taxon>
        <taxon>Lachnospiraceae</taxon>
        <taxon>Dorea</taxon>
    </lineage>
</organism>
<dbReference type="Gene3D" id="3.40.190.80">
    <property type="match status" value="1"/>
</dbReference>
<dbReference type="InterPro" id="IPR000760">
    <property type="entry name" value="Inositol_monophosphatase-like"/>
</dbReference>
<evidence type="ECO:0000313" key="5">
    <source>
        <dbReference type="Proteomes" id="UP001207605"/>
    </source>
</evidence>
<evidence type="ECO:0000256" key="1">
    <source>
        <dbReference type="ARBA" id="ARBA00022723"/>
    </source>
</evidence>
<evidence type="ECO:0000256" key="3">
    <source>
        <dbReference type="ARBA" id="ARBA00022842"/>
    </source>
</evidence>
<dbReference type="InterPro" id="IPR020583">
    <property type="entry name" value="Inositol_monoP_metal-BS"/>
</dbReference>
<reference evidence="4 5" key="1">
    <citation type="journal article" date="2021" name="ISME Commun">
        <title>Automated analysis of genomic sequences facilitates high-throughput and comprehensive description of bacteria.</title>
        <authorList>
            <person name="Hitch T.C.A."/>
        </authorList>
    </citation>
    <scope>NUCLEOTIDE SEQUENCE [LARGE SCALE GENOMIC DNA]</scope>
    <source>
        <strain evidence="4 5">Sanger_02</strain>
    </source>
</reference>
<keyword evidence="1" id="KW-0479">Metal-binding</keyword>
<name>A0ABT2S8S7_9FIRM</name>
<dbReference type="Proteomes" id="UP001207605">
    <property type="component" value="Unassembled WGS sequence"/>
</dbReference>